<dbReference type="AlphaFoldDB" id="D3PZS2"/>
<sequence length="130" mass="13964">MKLWIPIAVTSVAVVSGAAWITLVGTSERGPFVEGLDPGEVACVDLISGDLLTLPQDDYLAWSTDVYELARSAAESRDYGVVTAADVIVDDYDDGEISPIELHFETSDFADACAAADFVSETQVYNAKQR</sequence>
<evidence type="ECO:0000313" key="1">
    <source>
        <dbReference type="EMBL" id="ADD43609.1"/>
    </source>
</evidence>
<protein>
    <submittedName>
        <fullName evidence="1">Uncharacterized protein</fullName>
    </submittedName>
</protein>
<dbReference type="HOGENOM" id="CLU_1936843_0_0_11"/>
<name>D3PZS2_STANL</name>
<reference evidence="1 2" key="1">
    <citation type="journal article" date="2009" name="Stand. Genomic Sci.">
        <title>Complete genome sequence of Stackebrandtia nassauensis type strain (LLR-40K-21).</title>
        <authorList>
            <person name="Munk C."/>
            <person name="Lapidus A."/>
            <person name="Copeland A."/>
            <person name="Jando M."/>
            <person name="Mayilraj S."/>
            <person name="Glavina Del Rio T."/>
            <person name="Nolan M."/>
            <person name="Chen F."/>
            <person name="Lucas S."/>
            <person name="Tice H."/>
            <person name="Cheng J.F."/>
            <person name="Han C."/>
            <person name="Detter J.C."/>
            <person name="Bruce D."/>
            <person name="Goodwin L."/>
            <person name="Chain P."/>
            <person name="Pitluck S."/>
            <person name="Goker M."/>
            <person name="Ovchinikova G."/>
            <person name="Pati A."/>
            <person name="Ivanova N."/>
            <person name="Mavromatis K."/>
            <person name="Chen A."/>
            <person name="Palaniappan K."/>
            <person name="Land M."/>
            <person name="Hauser L."/>
            <person name="Chang Y.J."/>
            <person name="Jeffries C.D."/>
            <person name="Bristow J."/>
            <person name="Eisen J.A."/>
            <person name="Markowitz V."/>
            <person name="Hugenholtz P."/>
            <person name="Kyrpides N.C."/>
            <person name="Klenk H.P."/>
        </authorList>
    </citation>
    <scope>NUCLEOTIDE SEQUENCE [LARGE SCALE GENOMIC DNA]</scope>
    <source>
        <strain evidence="2">DSM 44728 / CIP 108903 / NRRL B-16338 / NBRC 102104 / LLR-40K-21</strain>
    </source>
</reference>
<dbReference type="Proteomes" id="UP000000844">
    <property type="component" value="Chromosome"/>
</dbReference>
<accession>D3PZS2</accession>
<organism evidence="1 2">
    <name type="scientific">Stackebrandtia nassauensis (strain DSM 44728 / CIP 108903 / NRRL B-16338 / NBRC 102104 / LLR-40K-21)</name>
    <dbReference type="NCBI Taxonomy" id="446470"/>
    <lineage>
        <taxon>Bacteria</taxon>
        <taxon>Bacillati</taxon>
        <taxon>Actinomycetota</taxon>
        <taxon>Actinomycetes</taxon>
        <taxon>Glycomycetales</taxon>
        <taxon>Glycomycetaceae</taxon>
        <taxon>Stackebrandtia</taxon>
    </lineage>
</organism>
<dbReference type="EMBL" id="CP001778">
    <property type="protein sequence ID" value="ADD43609.1"/>
    <property type="molecule type" value="Genomic_DNA"/>
</dbReference>
<dbReference type="KEGG" id="sna:Snas_3957"/>
<keyword evidence="2" id="KW-1185">Reference proteome</keyword>
<evidence type="ECO:0000313" key="2">
    <source>
        <dbReference type="Proteomes" id="UP000000844"/>
    </source>
</evidence>
<dbReference type="STRING" id="446470.Snas_3957"/>
<gene>
    <name evidence="1" type="ordered locus">Snas_3957</name>
</gene>
<proteinExistence type="predicted"/>